<proteinExistence type="predicted"/>
<dbReference type="EMBL" id="MGKY01000016">
    <property type="protein sequence ID" value="OGN33471.1"/>
    <property type="molecule type" value="Genomic_DNA"/>
</dbReference>
<feature type="compositionally biased region" description="Acidic residues" evidence="1">
    <location>
        <begin position="16"/>
        <end position="27"/>
    </location>
</feature>
<feature type="region of interest" description="Disordered" evidence="1">
    <location>
        <begin position="1"/>
        <end position="68"/>
    </location>
</feature>
<evidence type="ECO:0000256" key="1">
    <source>
        <dbReference type="SAM" id="MobiDB-lite"/>
    </source>
</evidence>
<evidence type="ECO:0000313" key="2">
    <source>
        <dbReference type="EMBL" id="OGN33471.1"/>
    </source>
</evidence>
<gene>
    <name evidence="2" type="ORF">A3G51_01750</name>
</gene>
<reference evidence="2 3" key="1">
    <citation type="journal article" date="2016" name="Nat. Commun.">
        <title>Thousands of microbial genomes shed light on interconnected biogeochemical processes in an aquifer system.</title>
        <authorList>
            <person name="Anantharaman K."/>
            <person name="Brown C.T."/>
            <person name="Hug L.A."/>
            <person name="Sharon I."/>
            <person name="Castelle C.J."/>
            <person name="Probst A.J."/>
            <person name="Thomas B.C."/>
            <person name="Singh A."/>
            <person name="Wilkins M.J."/>
            <person name="Karaoz U."/>
            <person name="Brodie E.L."/>
            <person name="Williams K.H."/>
            <person name="Hubbard S.S."/>
            <person name="Banfield J.F."/>
        </authorList>
    </citation>
    <scope>NUCLEOTIDE SEQUENCE [LARGE SCALE GENOMIC DNA]</scope>
</reference>
<organism evidence="2 3">
    <name type="scientific">Candidatus Yanofskybacteria bacterium RIFCSPLOWO2_12_FULL_43_11b</name>
    <dbReference type="NCBI Taxonomy" id="1802710"/>
    <lineage>
        <taxon>Bacteria</taxon>
        <taxon>Candidatus Yanofskyibacteriota</taxon>
    </lineage>
</organism>
<evidence type="ECO:0000313" key="3">
    <source>
        <dbReference type="Proteomes" id="UP000177745"/>
    </source>
</evidence>
<dbReference type="Proteomes" id="UP000177745">
    <property type="component" value="Unassembled WGS sequence"/>
</dbReference>
<name>A0A1F8H7C0_9BACT</name>
<protein>
    <submittedName>
        <fullName evidence="2">Uncharacterized protein</fullName>
    </submittedName>
</protein>
<feature type="compositionally biased region" description="Acidic residues" evidence="1">
    <location>
        <begin position="35"/>
        <end position="49"/>
    </location>
</feature>
<dbReference type="AlphaFoldDB" id="A0A1F8H7C0"/>
<sequence length="68" mass="7627">MNNKKTNDDAPVEIISLDELEKEEPEDSTVNTSDYGDDVDDTTPAEAEETIEKADEIIDEDEKEHPGF</sequence>
<accession>A0A1F8H7C0</accession>
<comment type="caution">
    <text evidence="2">The sequence shown here is derived from an EMBL/GenBank/DDBJ whole genome shotgun (WGS) entry which is preliminary data.</text>
</comment>